<comment type="similarity">
    <text evidence="11">Belongs to the ligand-gated ion channel (TC 1.A.9) family.</text>
</comment>
<feature type="domain" description="Neurotransmitter-gated ion-channel transmembrane" evidence="13">
    <location>
        <begin position="263"/>
        <end position="349"/>
    </location>
</feature>
<dbReference type="InterPro" id="IPR018000">
    <property type="entry name" value="Neurotransmitter_ion_chnl_CS"/>
</dbReference>
<dbReference type="InterPro" id="IPR006029">
    <property type="entry name" value="Neurotrans-gated_channel_TM"/>
</dbReference>
<evidence type="ECO:0000313" key="15">
    <source>
        <dbReference type="Proteomes" id="UP000827092"/>
    </source>
</evidence>
<accession>A0AAV6UMY9</accession>
<feature type="transmembrane region" description="Helical" evidence="11">
    <location>
        <begin position="406"/>
        <end position="423"/>
    </location>
</feature>
<keyword evidence="7 11" id="KW-1133">Transmembrane helix</keyword>
<dbReference type="Pfam" id="PF02932">
    <property type="entry name" value="Neur_chan_memb"/>
    <property type="match status" value="1"/>
</dbReference>
<feature type="transmembrane region" description="Helical" evidence="11">
    <location>
        <begin position="289"/>
        <end position="310"/>
    </location>
</feature>
<evidence type="ECO:0000256" key="8">
    <source>
        <dbReference type="ARBA" id="ARBA00023065"/>
    </source>
</evidence>
<protein>
    <recommendedName>
        <fullName evidence="16">Glutamate-gated chloride channel</fullName>
    </recommendedName>
</protein>
<gene>
    <name evidence="14" type="ORF">JTE90_019773</name>
</gene>
<dbReference type="InterPro" id="IPR006201">
    <property type="entry name" value="Neur_channel"/>
</dbReference>
<dbReference type="Proteomes" id="UP000827092">
    <property type="component" value="Unassembled WGS sequence"/>
</dbReference>
<dbReference type="InterPro" id="IPR038050">
    <property type="entry name" value="Neuro_actylchol_rec"/>
</dbReference>
<dbReference type="GO" id="GO:0099095">
    <property type="term" value="F:ligand-gated monoatomic anion channel activity"/>
    <property type="evidence" value="ECO:0007669"/>
    <property type="project" value="UniProtKB-ARBA"/>
</dbReference>
<evidence type="ECO:0000259" key="12">
    <source>
        <dbReference type="Pfam" id="PF02931"/>
    </source>
</evidence>
<evidence type="ECO:0000256" key="2">
    <source>
        <dbReference type="ARBA" id="ARBA00004236"/>
    </source>
</evidence>
<dbReference type="Gene3D" id="1.20.58.390">
    <property type="entry name" value="Neurotransmitter-gated ion-channel transmembrane domain"/>
    <property type="match status" value="1"/>
</dbReference>
<dbReference type="SUPFAM" id="SSF63712">
    <property type="entry name" value="Nicotinic receptor ligand binding domain-like"/>
    <property type="match status" value="1"/>
</dbReference>
<keyword evidence="15" id="KW-1185">Reference proteome</keyword>
<keyword evidence="4" id="KW-1003">Cell membrane</keyword>
<keyword evidence="3 11" id="KW-0813">Transport</keyword>
<evidence type="ECO:0000259" key="13">
    <source>
        <dbReference type="Pfam" id="PF02932"/>
    </source>
</evidence>
<dbReference type="GO" id="GO:0005230">
    <property type="term" value="F:extracellular ligand-gated monoatomic ion channel activity"/>
    <property type="evidence" value="ECO:0007669"/>
    <property type="project" value="InterPro"/>
</dbReference>
<reference evidence="14 15" key="1">
    <citation type="journal article" date="2022" name="Nat. Ecol. Evol.">
        <title>A masculinizing supergene underlies an exaggerated male reproductive morph in a spider.</title>
        <authorList>
            <person name="Hendrickx F."/>
            <person name="De Corte Z."/>
            <person name="Sonet G."/>
            <person name="Van Belleghem S.M."/>
            <person name="Kostlbacher S."/>
            <person name="Vangestel C."/>
        </authorList>
    </citation>
    <scope>NUCLEOTIDE SEQUENCE [LARGE SCALE GENOMIC DNA]</scope>
    <source>
        <strain evidence="14">W744_W776</strain>
    </source>
</reference>
<dbReference type="GO" id="GO:0005886">
    <property type="term" value="C:plasma membrane"/>
    <property type="evidence" value="ECO:0007669"/>
    <property type="project" value="UniProtKB-SubCell"/>
</dbReference>
<evidence type="ECO:0000313" key="14">
    <source>
        <dbReference type="EMBL" id="KAG8185519.1"/>
    </source>
</evidence>
<evidence type="ECO:0000256" key="4">
    <source>
        <dbReference type="ARBA" id="ARBA00022475"/>
    </source>
</evidence>
<organism evidence="14 15">
    <name type="scientific">Oedothorax gibbosus</name>
    <dbReference type="NCBI Taxonomy" id="931172"/>
    <lineage>
        <taxon>Eukaryota</taxon>
        <taxon>Metazoa</taxon>
        <taxon>Ecdysozoa</taxon>
        <taxon>Arthropoda</taxon>
        <taxon>Chelicerata</taxon>
        <taxon>Arachnida</taxon>
        <taxon>Araneae</taxon>
        <taxon>Araneomorphae</taxon>
        <taxon>Entelegynae</taxon>
        <taxon>Araneoidea</taxon>
        <taxon>Linyphiidae</taxon>
        <taxon>Erigoninae</taxon>
        <taxon>Oedothorax</taxon>
    </lineage>
</organism>
<evidence type="ECO:0000256" key="6">
    <source>
        <dbReference type="ARBA" id="ARBA00022729"/>
    </source>
</evidence>
<dbReference type="PROSITE" id="PS00236">
    <property type="entry name" value="NEUROTR_ION_CHANNEL"/>
    <property type="match status" value="1"/>
</dbReference>
<evidence type="ECO:0000256" key="9">
    <source>
        <dbReference type="ARBA" id="ARBA00023136"/>
    </source>
</evidence>
<dbReference type="InterPro" id="IPR036734">
    <property type="entry name" value="Neur_chan_lig-bd_sf"/>
</dbReference>
<keyword evidence="5 11" id="KW-0812">Transmembrane</keyword>
<sequence>MSKQCVEATKGLLFRSQKYQTMKWIFFTLTLAAIGCLVASRNENELIQKYLTKLANSGYNTHVKPTSIKGPGEPIDVECSMYILDIHKVDDVHMDFKAEFYFRQSWNDSRLAYSDDDIREVVLNNDKHIWTPDIFFVEEREGIRHSIITPNTFIRISKTGTVLFSTRVTITFSCPMDFTKYPHDTQKCLFSAESYGYGRSDIQLSWKNISHPVQRNMDIELLPYQIISVKQGVSHISMSSGEYSRLNVELTFHRKVGFFMIRLYIPFIFLTILTWLTFWIPAKLVMPRLSILLVVMYIMIQFGLEINANAPRTSYNKGSDVWIAMCVSLAFGSFLEFIAVHIIGRNKDKLQKRFGKNDPEARAVLENDAKPSPVSNEPSSNTVSLIASRLKRDVLLSGRIDRVSSILFPAFFIGFNFIYWLVYCSGH</sequence>
<keyword evidence="10 11" id="KW-0407">Ion channel</keyword>
<evidence type="ECO:0000256" key="10">
    <source>
        <dbReference type="ARBA" id="ARBA00023303"/>
    </source>
</evidence>
<name>A0AAV6UMY9_9ARAC</name>
<feature type="domain" description="Neurotransmitter-gated ion-channel ligand-binding" evidence="12">
    <location>
        <begin position="50"/>
        <end position="255"/>
    </location>
</feature>
<comment type="subcellular location">
    <subcellularLocation>
        <location evidence="2">Cell membrane</location>
    </subcellularLocation>
    <subcellularLocation>
        <location evidence="1">Membrane</location>
        <topology evidence="1">Multi-pass membrane protein</topology>
    </subcellularLocation>
</comment>
<dbReference type="Pfam" id="PF02931">
    <property type="entry name" value="Neur_chan_LBD"/>
    <property type="match status" value="1"/>
</dbReference>
<dbReference type="InterPro" id="IPR006202">
    <property type="entry name" value="Neur_chan_lig-bd"/>
</dbReference>
<evidence type="ECO:0000256" key="7">
    <source>
        <dbReference type="ARBA" id="ARBA00022989"/>
    </source>
</evidence>
<feature type="transmembrane region" description="Helical" evidence="11">
    <location>
        <begin position="263"/>
        <end position="282"/>
    </location>
</feature>
<dbReference type="EMBL" id="JAFNEN010000334">
    <property type="protein sequence ID" value="KAG8185519.1"/>
    <property type="molecule type" value="Genomic_DNA"/>
</dbReference>
<dbReference type="PANTHER" id="PTHR18945">
    <property type="entry name" value="NEUROTRANSMITTER GATED ION CHANNEL"/>
    <property type="match status" value="1"/>
</dbReference>
<keyword evidence="6" id="KW-0732">Signal</keyword>
<evidence type="ECO:0000256" key="3">
    <source>
        <dbReference type="ARBA" id="ARBA00022448"/>
    </source>
</evidence>
<feature type="transmembrane region" description="Helical" evidence="11">
    <location>
        <begin position="322"/>
        <end position="343"/>
    </location>
</feature>
<feature type="transmembrane region" description="Helical" evidence="11">
    <location>
        <begin position="21"/>
        <end position="40"/>
    </location>
</feature>
<keyword evidence="9 11" id="KW-0472">Membrane</keyword>
<dbReference type="InterPro" id="IPR006028">
    <property type="entry name" value="GABAA/Glycine_rcpt"/>
</dbReference>
<keyword evidence="8 11" id="KW-0406">Ion transport</keyword>
<dbReference type="Gene3D" id="2.70.170.10">
    <property type="entry name" value="Neurotransmitter-gated ion-channel ligand-binding domain"/>
    <property type="match status" value="1"/>
</dbReference>
<dbReference type="GO" id="GO:0004888">
    <property type="term" value="F:transmembrane signaling receptor activity"/>
    <property type="evidence" value="ECO:0007669"/>
    <property type="project" value="InterPro"/>
</dbReference>
<dbReference type="SUPFAM" id="SSF90112">
    <property type="entry name" value="Neurotransmitter-gated ion-channel transmembrane pore"/>
    <property type="match status" value="1"/>
</dbReference>
<evidence type="ECO:0000256" key="1">
    <source>
        <dbReference type="ARBA" id="ARBA00004141"/>
    </source>
</evidence>
<comment type="caution">
    <text evidence="14">The sequence shown here is derived from an EMBL/GenBank/DDBJ whole genome shotgun (WGS) entry which is preliminary data.</text>
</comment>
<evidence type="ECO:0008006" key="16">
    <source>
        <dbReference type="Google" id="ProtNLM"/>
    </source>
</evidence>
<dbReference type="InterPro" id="IPR036719">
    <property type="entry name" value="Neuro-gated_channel_TM_sf"/>
</dbReference>
<dbReference type="AlphaFoldDB" id="A0AAV6UMY9"/>
<dbReference type="GO" id="GO:0005254">
    <property type="term" value="F:chloride channel activity"/>
    <property type="evidence" value="ECO:0007669"/>
    <property type="project" value="UniProtKB-ARBA"/>
</dbReference>
<dbReference type="PRINTS" id="PR00253">
    <property type="entry name" value="GABAARECEPTR"/>
</dbReference>
<dbReference type="PRINTS" id="PR00252">
    <property type="entry name" value="NRIONCHANNEL"/>
</dbReference>
<proteinExistence type="inferred from homology"/>
<evidence type="ECO:0000256" key="5">
    <source>
        <dbReference type="ARBA" id="ARBA00022692"/>
    </source>
</evidence>
<evidence type="ECO:0000256" key="11">
    <source>
        <dbReference type="RuleBase" id="RU000687"/>
    </source>
</evidence>